<dbReference type="Gene3D" id="1.10.8.260">
    <property type="entry name" value="HI0933 insert domain-like"/>
    <property type="match status" value="1"/>
</dbReference>
<evidence type="ECO:0000259" key="5">
    <source>
        <dbReference type="Pfam" id="PF22780"/>
    </source>
</evidence>
<evidence type="ECO:0000259" key="4">
    <source>
        <dbReference type="Pfam" id="PF03486"/>
    </source>
</evidence>
<dbReference type="Proteomes" id="UP000050454">
    <property type="component" value="Unassembled WGS sequence"/>
</dbReference>
<dbReference type="Pfam" id="PF03486">
    <property type="entry name" value="HI0933_like"/>
    <property type="match status" value="1"/>
</dbReference>
<dbReference type="InterPro" id="IPR055178">
    <property type="entry name" value="RsdA/BaiN/AoA(So)-like_dom"/>
</dbReference>
<comment type="cofactor">
    <cofactor evidence="1">
        <name>FAD</name>
        <dbReference type="ChEBI" id="CHEBI:57692"/>
    </cofactor>
</comment>
<organism evidence="6 7">
    <name type="scientific">Jiulongibacter sediminis</name>
    <dbReference type="NCBI Taxonomy" id="1605367"/>
    <lineage>
        <taxon>Bacteria</taxon>
        <taxon>Pseudomonadati</taxon>
        <taxon>Bacteroidota</taxon>
        <taxon>Cytophagia</taxon>
        <taxon>Cytophagales</taxon>
        <taxon>Leadbetterellaceae</taxon>
        <taxon>Jiulongibacter</taxon>
    </lineage>
</organism>
<proteinExistence type="predicted"/>
<feature type="domain" description="RsdA/BaiN/AoA(So)-like Rossmann fold-like" evidence="4">
    <location>
        <begin position="9"/>
        <end position="399"/>
    </location>
</feature>
<keyword evidence="2" id="KW-0285">Flavoprotein</keyword>
<comment type="caution">
    <text evidence="6">The sequence shown here is derived from an EMBL/GenBank/DDBJ whole genome shotgun (WGS) entry which is preliminary data.</text>
</comment>
<evidence type="ECO:0000256" key="3">
    <source>
        <dbReference type="ARBA" id="ARBA00022827"/>
    </source>
</evidence>
<keyword evidence="3" id="KW-0274">FAD</keyword>
<dbReference type="PANTHER" id="PTHR42887">
    <property type="entry name" value="OS12G0638800 PROTEIN"/>
    <property type="match status" value="1"/>
</dbReference>
<sequence length="401" mass="45181">MHQSVDRFDLVVIGGGAAGFFSAINTPEGSKVLILEKNKRPLQKVKVSGGGRCNVTHFCFDPQKLVENYPRGSDFLLEPFGRFGPQQTIDWFNQRGVSIKKESDGRMFPDTDSSQTIIDCFLNEARRKKVELRLLSKVLDFENSDDGWLVRLENEEIRTSKLLIATGSDKHIWERLKAMSLDIIEPVPSLFTFHIEDSALQGLTGTPFPEIVVRTKGLQSRGPGLITHWGMSGPGVLKLSAFGARVFFEKDYCFDINVDWLPRFSESDIINELKTEQASNPKKKVRNFTPLGLSKRFWEFICNKSQVSEHQNWSETGKKHFKRITESLKKMSFEVNGKSTFKDEFVTAGGISLEEVDPKTFQSIKYSGLYFAGEVLDIDAVTGGFNFQAAWTGGWHVASSI</sequence>
<evidence type="ECO:0000313" key="6">
    <source>
        <dbReference type="EMBL" id="KPM49371.1"/>
    </source>
</evidence>
<dbReference type="InterPro" id="IPR057661">
    <property type="entry name" value="RsdA/BaiN/AoA(So)_Rossmann"/>
</dbReference>
<dbReference type="Gene3D" id="2.40.30.10">
    <property type="entry name" value="Translation factors"/>
    <property type="match status" value="1"/>
</dbReference>
<dbReference type="Pfam" id="PF22780">
    <property type="entry name" value="HI0933_like_1st"/>
    <property type="match status" value="1"/>
</dbReference>
<dbReference type="AlphaFoldDB" id="A0A0P7BEY1"/>
<dbReference type="PATRIC" id="fig|1605367.3.peg.1693"/>
<dbReference type="PRINTS" id="PR00411">
    <property type="entry name" value="PNDRDTASEI"/>
</dbReference>
<gene>
    <name evidence="6" type="ORF">AFM12_01765</name>
</gene>
<protein>
    <recommendedName>
        <fullName evidence="8">Flavoprotein</fullName>
    </recommendedName>
</protein>
<dbReference type="InterPro" id="IPR023166">
    <property type="entry name" value="BaiN-like_dom_sf"/>
</dbReference>
<name>A0A0P7BEY1_9BACT</name>
<dbReference type="InterPro" id="IPR036188">
    <property type="entry name" value="FAD/NAD-bd_sf"/>
</dbReference>
<reference evidence="6 7" key="1">
    <citation type="submission" date="2015-07" db="EMBL/GenBank/DDBJ databases">
        <title>The draft genome sequence of Leadbetterella sp. JN14-9.</title>
        <authorList>
            <person name="Liu Y."/>
            <person name="Du J."/>
            <person name="Shao Z."/>
        </authorList>
    </citation>
    <scope>NUCLEOTIDE SEQUENCE [LARGE SCALE GENOMIC DNA]</scope>
    <source>
        <strain evidence="6 7">JN14-9</strain>
    </source>
</reference>
<dbReference type="PANTHER" id="PTHR42887:SF2">
    <property type="entry name" value="OS12G0638800 PROTEIN"/>
    <property type="match status" value="1"/>
</dbReference>
<dbReference type="InterPro" id="IPR004792">
    <property type="entry name" value="BaiN-like"/>
</dbReference>
<evidence type="ECO:0000256" key="2">
    <source>
        <dbReference type="ARBA" id="ARBA00022630"/>
    </source>
</evidence>
<dbReference type="Gene3D" id="3.50.50.60">
    <property type="entry name" value="FAD/NAD(P)-binding domain"/>
    <property type="match status" value="1"/>
</dbReference>
<dbReference type="SUPFAM" id="SSF51905">
    <property type="entry name" value="FAD/NAD(P)-binding domain"/>
    <property type="match status" value="1"/>
</dbReference>
<evidence type="ECO:0008006" key="8">
    <source>
        <dbReference type="Google" id="ProtNLM"/>
    </source>
</evidence>
<dbReference type="EMBL" id="LGTQ01000005">
    <property type="protein sequence ID" value="KPM49371.1"/>
    <property type="molecule type" value="Genomic_DNA"/>
</dbReference>
<feature type="domain" description="RsdA/BaiN/AoA(So)-like insert" evidence="5">
    <location>
        <begin position="187"/>
        <end position="346"/>
    </location>
</feature>
<keyword evidence="7" id="KW-1185">Reference proteome</keyword>
<accession>A0A0P7BEY1</accession>
<evidence type="ECO:0000313" key="7">
    <source>
        <dbReference type="Proteomes" id="UP000050454"/>
    </source>
</evidence>
<evidence type="ECO:0000256" key="1">
    <source>
        <dbReference type="ARBA" id="ARBA00001974"/>
    </source>
</evidence>
<dbReference type="SUPFAM" id="SSF160996">
    <property type="entry name" value="HI0933 insert domain-like"/>
    <property type="match status" value="1"/>
</dbReference>
<dbReference type="NCBIfam" id="TIGR00275">
    <property type="entry name" value="aminoacetone oxidase family FAD-binding enzyme"/>
    <property type="match status" value="1"/>
</dbReference>